<feature type="domain" description="SURP motif" evidence="2">
    <location>
        <begin position="190"/>
        <end position="232"/>
    </location>
</feature>
<organism evidence="3 4">
    <name type="scientific">Riccia sorocarpa</name>
    <dbReference type="NCBI Taxonomy" id="122646"/>
    <lineage>
        <taxon>Eukaryota</taxon>
        <taxon>Viridiplantae</taxon>
        <taxon>Streptophyta</taxon>
        <taxon>Embryophyta</taxon>
        <taxon>Marchantiophyta</taxon>
        <taxon>Marchantiopsida</taxon>
        <taxon>Marchantiidae</taxon>
        <taxon>Marchantiales</taxon>
        <taxon>Ricciaceae</taxon>
        <taxon>Riccia</taxon>
    </lineage>
</organism>
<evidence type="ECO:0000313" key="4">
    <source>
        <dbReference type="Proteomes" id="UP001633002"/>
    </source>
</evidence>
<gene>
    <name evidence="3" type="ORF">R1sor_005940</name>
</gene>
<evidence type="ECO:0000259" key="2">
    <source>
        <dbReference type="PROSITE" id="PS50128"/>
    </source>
</evidence>
<feature type="region of interest" description="Disordered" evidence="1">
    <location>
        <begin position="81"/>
        <end position="181"/>
    </location>
</feature>
<dbReference type="SMART" id="SM00648">
    <property type="entry name" value="SWAP"/>
    <property type="match status" value="1"/>
</dbReference>
<dbReference type="PROSITE" id="PS50128">
    <property type="entry name" value="SURP"/>
    <property type="match status" value="1"/>
</dbReference>
<sequence>MRISEWTSPPRRLSRRDISVAHVLVAVPARRLYEILFPDLSNGNGSLLEFNLSCGGVGQQISPVPTVMPRRESLAPLELKQAQGTPRRQCQVPKPAKKTPPVLVSQSLNSSESPLETPVRAGASGATLSTPTRRGEVPRTPARAGAGGATVSTPTRSGEVSRSCARVGPASLTPTRNGEATEPPAEIRCIVDKTAEFVAQNGVEFEQQILSNEKRNPKYNFLKSKDIYHLYYQRRILDFIDQAPPSEVGGGDLGASAQAGGD</sequence>
<dbReference type="InterPro" id="IPR035967">
    <property type="entry name" value="SWAP/Surp_sf"/>
</dbReference>
<dbReference type="PANTHER" id="PTHR15316">
    <property type="entry name" value="SPLICEOSOME ASSOCIATED PROTEIN 114/SWAP SPLICING FACTOR-RELATED"/>
    <property type="match status" value="1"/>
</dbReference>
<reference evidence="3 4" key="1">
    <citation type="submission" date="2024-09" db="EMBL/GenBank/DDBJ databases">
        <title>Chromosome-scale assembly of Riccia sorocarpa.</title>
        <authorList>
            <person name="Paukszto L."/>
        </authorList>
    </citation>
    <scope>NUCLEOTIDE SEQUENCE [LARGE SCALE GENOMIC DNA]</scope>
    <source>
        <strain evidence="3">LP-2024</strain>
        <tissue evidence="3">Aerial parts of the thallus</tissue>
    </source>
</reference>
<dbReference type="PANTHER" id="PTHR15316:SF1">
    <property type="entry name" value="SPLICING FACTOR 3A SUBUNIT 1"/>
    <property type="match status" value="1"/>
</dbReference>
<protein>
    <recommendedName>
        <fullName evidence="2">SURP motif domain-containing protein</fullName>
    </recommendedName>
</protein>
<accession>A0ABD3HPE1</accession>
<dbReference type="Proteomes" id="UP001633002">
    <property type="component" value="Unassembled WGS sequence"/>
</dbReference>
<comment type="caution">
    <text evidence="3">The sequence shown here is derived from an EMBL/GenBank/DDBJ whole genome shotgun (WGS) entry which is preliminary data.</text>
</comment>
<dbReference type="AlphaFoldDB" id="A0ABD3HPE1"/>
<dbReference type="SUPFAM" id="SSF109905">
    <property type="entry name" value="Surp module (SWAP domain)"/>
    <property type="match status" value="1"/>
</dbReference>
<evidence type="ECO:0000256" key="1">
    <source>
        <dbReference type="SAM" id="MobiDB-lite"/>
    </source>
</evidence>
<feature type="region of interest" description="Disordered" evidence="1">
    <location>
        <begin position="243"/>
        <end position="262"/>
    </location>
</feature>
<dbReference type="FunFam" id="1.10.10.790:FF:000002">
    <property type="entry name" value="Splicing factor 3A subunit 1"/>
    <property type="match status" value="1"/>
</dbReference>
<name>A0ABD3HPE1_9MARC</name>
<dbReference type="InterPro" id="IPR045146">
    <property type="entry name" value="SF3A1"/>
</dbReference>
<dbReference type="EMBL" id="JBJQOH010000003">
    <property type="protein sequence ID" value="KAL3692289.1"/>
    <property type="molecule type" value="Genomic_DNA"/>
</dbReference>
<dbReference type="Gene3D" id="1.10.10.790">
    <property type="entry name" value="Surp module"/>
    <property type="match status" value="1"/>
</dbReference>
<keyword evidence="4" id="KW-1185">Reference proteome</keyword>
<dbReference type="Pfam" id="PF01805">
    <property type="entry name" value="Surp"/>
    <property type="match status" value="1"/>
</dbReference>
<feature type="compositionally biased region" description="Polar residues" evidence="1">
    <location>
        <begin position="104"/>
        <end position="114"/>
    </location>
</feature>
<evidence type="ECO:0000313" key="3">
    <source>
        <dbReference type="EMBL" id="KAL3692289.1"/>
    </source>
</evidence>
<dbReference type="InterPro" id="IPR000061">
    <property type="entry name" value="Surp"/>
</dbReference>
<proteinExistence type="predicted"/>